<dbReference type="SUPFAM" id="SSF49503">
    <property type="entry name" value="Cupredoxins"/>
    <property type="match status" value="1"/>
</dbReference>
<sequence>MGSGGRCLALAALLLVSCASTATAAKYTVGDTSGWTTGADYTTWASDKKIKVGDTLVCHAFTDERTRTAKFTVFNYAGGAHNVAEADLHV</sequence>
<name>M7ZR29_TRIUA</name>
<organism evidence="1">
    <name type="scientific">Triticum urartu</name>
    <name type="common">Red wild einkorn</name>
    <name type="synonym">Crithodium urartu</name>
    <dbReference type="NCBI Taxonomy" id="4572"/>
    <lineage>
        <taxon>Eukaryota</taxon>
        <taxon>Viridiplantae</taxon>
        <taxon>Streptophyta</taxon>
        <taxon>Embryophyta</taxon>
        <taxon>Tracheophyta</taxon>
        <taxon>Spermatophyta</taxon>
        <taxon>Magnoliopsida</taxon>
        <taxon>Liliopsida</taxon>
        <taxon>Poales</taxon>
        <taxon>Poaceae</taxon>
        <taxon>BOP clade</taxon>
        <taxon>Pooideae</taxon>
        <taxon>Triticodae</taxon>
        <taxon>Triticeae</taxon>
        <taxon>Triticinae</taxon>
        <taxon>Triticum</taxon>
    </lineage>
</organism>
<reference evidence="1" key="1">
    <citation type="journal article" date="2013" name="Nature">
        <title>Draft genome of the wheat A-genome progenitor Triticum urartu.</title>
        <authorList>
            <person name="Ling H.Q."/>
            <person name="Zhao S."/>
            <person name="Liu D."/>
            <person name="Wang J."/>
            <person name="Sun H."/>
            <person name="Zhang C."/>
            <person name="Fan H."/>
            <person name="Li D."/>
            <person name="Dong L."/>
            <person name="Tao Y."/>
            <person name="Gao C."/>
            <person name="Wu H."/>
            <person name="Li Y."/>
            <person name="Cui Y."/>
            <person name="Guo X."/>
            <person name="Zheng S."/>
            <person name="Wang B."/>
            <person name="Yu K."/>
            <person name="Liang Q."/>
            <person name="Yang W."/>
            <person name="Lou X."/>
            <person name="Chen J."/>
            <person name="Feng M."/>
            <person name="Jian J."/>
            <person name="Zhang X."/>
            <person name="Luo G."/>
            <person name="Jiang Y."/>
            <person name="Liu J."/>
            <person name="Wang Z."/>
            <person name="Sha Y."/>
            <person name="Zhang B."/>
            <person name="Wu H."/>
            <person name="Tang D."/>
            <person name="Shen Q."/>
            <person name="Xue P."/>
            <person name="Zou S."/>
            <person name="Wang X."/>
            <person name="Liu X."/>
            <person name="Wang F."/>
            <person name="Yang Y."/>
            <person name="An X."/>
            <person name="Dong Z."/>
            <person name="Zhang K."/>
            <person name="Zhang X."/>
            <person name="Luo M.C."/>
            <person name="Dvorak J."/>
            <person name="Tong Y."/>
            <person name="Wang J."/>
            <person name="Yang H."/>
            <person name="Li Z."/>
            <person name="Wang D."/>
            <person name="Zhang A."/>
            <person name="Wang J."/>
        </authorList>
    </citation>
    <scope>NUCLEOTIDE SEQUENCE</scope>
</reference>
<gene>
    <name evidence="1" type="ORF">TRIUR3_10618</name>
</gene>
<dbReference type="PROSITE" id="PS51485">
    <property type="entry name" value="PHYTOCYANIN"/>
    <property type="match status" value="1"/>
</dbReference>
<dbReference type="InterPro" id="IPR003245">
    <property type="entry name" value="Phytocyanin_dom"/>
</dbReference>
<evidence type="ECO:0000313" key="1">
    <source>
        <dbReference type="EMBL" id="EMS50529.1"/>
    </source>
</evidence>
<proteinExistence type="predicted"/>
<dbReference type="InterPro" id="IPR008972">
    <property type="entry name" value="Cupredoxin"/>
</dbReference>
<accession>M7ZR29</accession>
<dbReference type="EMBL" id="KD230542">
    <property type="protein sequence ID" value="EMS50529.1"/>
    <property type="molecule type" value="Genomic_DNA"/>
</dbReference>
<dbReference type="STRING" id="4572.M7ZR29"/>
<dbReference type="PROSITE" id="PS51257">
    <property type="entry name" value="PROKAR_LIPOPROTEIN"/>
    <property type="match status" value="1"/>
</dbReference>
<dbReference type="GO" id="GO:0009055">
    <property type="term" value="F:electron transfer activity"/>
    <property type="evidence" value="ECO:0007669"/>
    <property type="project" value="InterPro"/>
</dbReference>
<protein>
    <submittedName>
        <fullName evidence="1">Blue copper protein</fullName>
    </submittedName>
</protein>
<dbReference type="AlphaFoldDB" id="M7ZR29"/>
<dbReference type="Gene3D" id="2.60.40.420">
    <property type="entry name" value="Cupredoxins - blue copper proteins"/>
    <property type="match status" value="1"/>
</dbReference>